<name>G8C0K9_TETPH</name>
<dbReference type="GO" id="GO:0001403">
    <property type="term" value="P:invasive growth in response to glucose limitation"/>
    <property type="evidence" value="ECO:0007669"/>
    <property type="project" value="EnsemblFungi"/>
</dbReference>
<feature type="region of interest" description="Disordered" evidence="1">
    <location>
        <begin position="408"/>
        <end position="427"/>
    </location>
</feature>
<protein>
    <recommendedName>
        <fullName evidence="2">Transcriptional regulatory protein RXT2 N-terminal domain-containing protein</fullName>
    </recommendedName>
</protein>
<feature type="compositionally biased region" description="Acidic residues" evidence="1">
    <location>
        <begin position="413"/>
        <end position="427"/>
    </location>
</feature>
<feature type="compositionally biased region" description="Low complexity" evidence="1">
    <location>
        <begin position="237"/>
        <end position="246"/>
    </location>
</feature>
<dbReference type="OrthoDB" id="2405722at2759"/>
<dbReference type="GO" id="GO:0000122">
    <property type="term" value="P:negative regulation of transcription by RNA polymerase II"/>
    <property type="evidence" value="ECO:0007669"/>
    <property type="project" value="EnsemblFungi"/>
</dbReference>
<evidence type="ECO:0000313" key="4">
    <source>
        <dbReference type="Proteomes" id="UP000005666"/>
    </source>
</evidence>
<dbReference type="HOGENOM" id="CLU_756436_0_0_1"/>
<gene>
    <name evidence="3" type="primary">TPHA0M01490</name>
    <name evidence="3" type="ordered locus">TPHA_0M01490</name>
</gene>
<dbReference type="GeneID" id="11531970"/>
<dbReference type="GO" id="GO:0061188">
    <property type="term" value="P:negative regulation of rDNA heterochromatin formation"/>
    <property type="evidence" value="ECO:0007669"/>
    <property type="project" value="EnsemblFungi"/>
</dbReference>
<dbReference type="GO" id="GO:2000219">
    <property type="term" value="P:positive regulation of invasive growth in response to glucose limitation"/>
    <property type="evidence" value="ECO:0007669"/>
    <property type="project" value="EnsemblFungi"/>
</dbReference>
<dbReference type="GO" id="GO:0061186">
    <property type="term" value="P:negative regulation of silent mating-type cassette heterochromatin formation"/>
    <property type="evidence" value="ECO:0007669"/>
    <property type="project" value="EnsemblFungi"/>
</dbReference>
<dbReference type="GO" id="GO:0033698">
    <property type="term" value="C:Rpd3L complex"/>
    <property type="evidence" value="ECO:0007669"/>
    <property type="project" value="EnsemblFungi"/>
</dbReference>
<sequence length="427" mass="49320">MNEDTVVETQKQQQQLEEDSADEQLYIKKFSQKLIREKCGNYPLLKRSIDGKIVYPETNGITSNRGNKLLQKSELVTRTNINNTKPIDEECIFYNGSEHNLLQRKRMRFNIPPLDSLDVKGPNTIKLGDEDEDDDDDEYNLNKLVDISKTLSPISSLSDISTKDSISHVYKSKILKELALQTILMVEKEQDSVNKYTKLLEVLLGNLVDPLHQSNLNLKDYDHKLLLEESDNENDPENSTANNTTINEDEEDSNDNKNNNPVDFKEGRQEDHEDEDPFFAIPKVDVLTKFDEELDPKNSKKDAQNNTDIISSYSLSYLTKEFPNHEQNMAKIHEELETSRQLSQIALQRNQEFIRNLSKIRNYLIKANRIKERIYSWSKEIGGIQEEGILIPSLLRDAKRGLIRITTNKTLDSGDEEENPDEEQEEE</sequence>
<organism evidence="3 4">
    <name type="scientific">Tetrapisispora phaffii (strain ATCC 24235 / CBS 4417 / NBRC 1672 / NRRL Y-8282 / UCD 70-5)</name>
    <name type="common">Yeast</name>
    <name type="synonym">Fabospora phaffii</name>
    <dbReference type="NCBI Taxonomy" id="1071381"/>
    <lineage>
        <taxon>Eukaryota</taxon>
        <taxon>Fungi</taxon>
        <taxon>Dikarya</taxon>
        <taxon>Ascomycota</taxon>
        <taxon>Saccharomycotina</taxon>
        <taxon>Saccharomycetes</taxon>
        <taxon>Saccharomycetales</taxon>
        <taxon>Saccharomycetaceae</taxon>
        <taxon>Tetrapisispora</taxon>
    </lineage>
</organism>
<dbReference type="Pfam" id="PF08595">
    <property type="entry name" value="RXT2_N"/>
    <property type="match status" value="1"/>
</dbReference>
<accession>G8C0K9</accession>
<dbReference type="GO" id="GO:0004407">
    <property type="term" value="F:histone deacetylase activity"/>
    <property type="evidence" value="ECO:0007669"/>
    <property type="project" value="EnsemblFungi"/>
</dbReference>
<dbReference type="STRING" id="1071381.G8C0K9"/>
<reference evidence="3 4" key="1">
    <citation type="journal article" date="2011" name="Proc. Natl. Acad. Sci. U.S.A.">
        <title>Evolutionary erosion of yeast sex chromosomes by mating-type switching accidents.</title>
        <authorList>
            <person name="Gordon J.L."/>
            <person name="Armisen D."/>
            <person name="Proux-Wera E."/>
            <person name="Oheigeartaigh S.S."/>
            <person name="Byrne K.P."/>
            <person name="Wolfe K.H."/>
        </authorList>
    </citation>
    <scope>NUCLEOTIDE SEQUENCE [LARGE SCALE GENOMIC DNA]</scope>
    <source>
        <strain evidence="4">ATCC 24235 / CBS 4417 / NBRC 1672 / NRRL Y-8282 / UCD 70-5</strain>
    </source>
</reference>
<dbReference type="InterPro" id="IPR039602">
    <property type="entry name" value="Rxt2"/>
</dbReference>
<dbReference type="eggNOG" id="ENOG502QU3T">
    <property type="taxonomic scope" value="Eukaryota"/>
</dbReference>
<feature type="region of interest" description="Disordered" evidence="1">
    <location>
        <begin position="228"/>
        <end position="278"/>
    </location>
</feature>
<dbReference type="GO" id="GO:0005829">
    <property type="term" value="C:cytosol"/>
    <property type="evidence" value="ECO:0007669"/>
    <property type="project" value="EnsemblFungi"/>
</dbReference>
<evidence type="ECO:0000313" key="3">
    <source>
        <dbReference type="EMBL" id="CCE65724.1"/>
    </source>
</evidence>
<dbReference type="GO" id="GO:0000747">
    <property type="term" value="P:conjugation with cellular fusion"/>
    <property type="evidence" value="ECO:0007669"/>
    <property type="project" value="EnsemblFungi"/>
</dbReference>
<keyword evidence="4" id="KW-1185">Reference proteome</keyword>
<dbReference type="Proteomes" id="UP000005666">
    <property type="component" value="Chromosome 13"/>
</dbReference>
<evidence type="ECO:0000259" key="2">
    <source>
        <dbReference type="Pfam" id="PF08595"/>
    </source>
</evidence>
<dbReference type="EMBL" id="HE612868">
    <property type="protein sequence ID" value="CCE65724.1"/>
    <property type="molecule type" value="Genomic_DNA"/>
</dbReference>
<dbReference type="PANTHER" id="PTHR28232:SF1">
    <property type="entry name" value="TRANSCRIPTIONAL REGULATORY PROTEIN RXT2"/>
    <property type="match status" value="1"/>
</dbReference>
<dbReference type="AlphaFoldDB" id="G8C0K9"/>
<proteinExistence type="predicted"/>
<dbReference type="OMA" id="YNGSEHN"/>
<dbReference type="PANTHER" id="PTHR28232">
    <property type="entry name" value="TRANSCRIPTIONAL REGULATORY PROTEIN RXT2"/>
    <property type="match status" value="1"/>
</dbReference>
<dbReference type="KEGG" id="tpf:TPHA_0M01490"/>
<feature type="domain" description="Transcriptional regulatory protein RXT2 N-terminal" evidence="2">
    <location>
        <begin position="63"/>
        <end position="206"/>
    </location>
</feature>
<dbReference type="InterPro" id="IPR013904">
    <property type="entry name" value="RXT2_N"/>
</dbReference>
<evidence type="ECO:0000256" key="1">
    <source>
        <dbReference type="SAM" id="MobiDB-lite"/>
    </source>
</evidence>
<dbReference type="RefSeq" id="XP_003688158.1">
    <property type="nucleotide sequence ID" value="XM_003688110.1"/>
</dbReference>